<protein>
    <submittedName>
        <fullName evidence="1">Uncharacterized protein</fullName>
    </submittedName>
</protein>
<dbReference type="Proteomes" id="UP000499080">
    <property type="component" value="Unassembled WGS sequence"/>
</dbReference>
<dbReference type="OrthoDB" id="6432521at2759"/>
<dbReference type="PANTHER" id="PTHR47326:SF1">
    <property type="entry name" value="HTH PSQ-TYPE DOMAIN-CONTAINING PROTEIN"/>
    <property type="match status" value="1"/>
</dbReference>
<sequence length="133" mass="15381">MPKREAFTVQFLARMDNAWPWKISLTEDTHLQLKGSDNTQNCRIWARENPSQMQQLPLHSQKITVWCGFTATFIVGHFFFEEIGLLGPVNSTNNGTRYEYLLRNQLIPALKQRGCVDSTIFMHASSLRSLQHQ</sequence>
<name>A0A4Y2EXY8_ARAVE</name>
<dbReference type="PANTHER" id="PTHR47326">
    <property type="entry name" value="TRANSPOSABLE ELEMENT TC3 TRANSPOSASE-LIKE PROTEIN"/>
    <property type="match status" value="1"/>
</dbReference>
<evidence type="ECO:0000313" key="1">
    <source>
        <dbReference type="EMBL" id="GBM33721.1"/>
    </source>
</evidence>
<dbReference type="InterPro" id="IPR036397">
    <property type="entry name" value="RNaseH_sf"/>
</dbReference>
<dbReference type="AlphaFoldDB" id="A0A4Y2EXY8"/>
<dbReference type="GO" id="GO:0003676">
    <property type="term" value="F:nucleic acid binding"/>
    <property type="evidence" value="ECO:0007669"/>
    <property type="project" value="InterPro"/>
</dbReference>
<evidence type="ECO:0000313" key="2">
    <source>
        <dbReference type="Proteomes" id="UP000499080"/>
    </source>
</evidence>
<accession>A0A4Y2EXY8</accession>
<reference evidence="1 2" key="1">
    <citation type="journal article" date="2019" name="Sci. Rep.">
        <title>Orb-weaving spider Araneus ventricosus genome elucidates the spidroin gene catalogue.</title>
        <authorList>
            <person name="Kono N."/>
            <person name="Nakamura H."/>
            <person name="Ohtoshi R."/>
            <person name="Moran D.A.P."/>
            <person name="Shinohara A."/>
            <person name="Yoshida Y."/>
            <person name="Fujiwara M."/>
            <person name="Mori M."/>
            <person name="Tomita M."/>
            <person name="Arakawa K."/>
        </authorList>
    </citation>
    <scope>NUCLEOTIDE SEQUENCE [LARGE SCALE GENOMIC DNA]</scope>
</reference>
<gene>
    <name evidence="1" type="ORF">AVEN_47030_1</name>
</gene>
<dbReference type="Gene3D" id="3.30.420.10">
    <property type="entry name" value="Ribonuclease H-like superfamily/Ribonuclease H"/>
    <property type="match status" value="1"/>
</dbReference>
<keyword evidence="2" id="KW-1185">Reference proteome</keyword>
<comment type="caution">
    <text evidence="1">The sequence shown here is derived from an EMBL/GenBank/DDBJ whole genome shotgun (WGS) entry which is preliminary data.</text>
</comment>
<dbReference type="EMBL" id="BGPR01000740">
    <property type="protein sequence ID" value="GBM33721.1"/>
    <property type="molecule type" value="Genomic_DNA"/>
</dbReference>
<proteinExistence type="predicted"/>
<organism evidence="1 2">
    <name type="scientific">Araneus ventricosus</name>
    <name type="common">Orbweaver spider</name>
    <name type="synonym">Epeira ventricosa</name>
    <dbReference type="NCBI Taxonomy" id="182803"/>
    <lineage>
        <taxon>Eukaryota</taxon>
        <taxon>Metazoa</taxon>
        <taxon>Ecdysozoa</taxon>
        <taxon>Arthropoda</taxon>
        <taxon>Chelicerata</taxon>
        <taxon>Arachnida</taxon>
        <taxon>Araneae</taxon>
        <taxon>Araneomorphae</taxon>
        <taxon>Entelegynae</taxon>
        <taxon>Araneoidea</taxon>
        <taxon>Araneidae</taxon>
        <taxon>Araneus</taxon>
    </lineage>
</organism>